<comment type="caution">
    <text evidence="1">The sequence shown here is derived from an EMBL/GenBank/DDBJ whole genome shotgun (WGS) entry which is preliminary data.</text>
</comment>
<evidence type="ECO:0000313" key="1">
    <source>
        <dbReference type="EMBL" id="KAF0750140.1"/>
    </source>
</evidence>
<keyword evidence="2" id="KW-1185">Reference proteome</keyword>
<organism evidence="1 2">
    <name type="scientific">Aphis craccivora</name>
    <name type="common">Cowpea aphid</name>
    <dbReference type="NCBI Taxonomy" id="307492"/>
    <lineage>
        <taxon>Eukaryota</taxon>
        <taxon>Metazoa</taxon>
        <taxon>Ecdysozoa</taxon>
        <taxon>Arthropoda</taxon>
        <taxon>Hexapoda</taxon>
        <taxon>Insecta</taxon>
        <taxon>Pterygota</taxon>
        <taxon>Neoptera</taxon>
        <taxon>Paraneoptera</taxon>
        <taxon>Hemiptera</taxon>
        <taxon>Sternorrhyncha</taxon>
        <taxon>Aphidomorpha</taxon>
        <taxon>Aphidoidea</taxon>
        <taxon>Aphididae</taxon>
        <taxon>Aphidini</taxon>
        <taxon>Aphis</taxon>
        <taxon>Aphis</taxon>
    </lineage>
</organism>
<proteinExistence type="predicted"/>
<accession>A0A6G0Y6E0</accession>
<dbReference type="Proteomes" id="UP000478052">
    <property type="component" value="Unassembled WGS sequence"/>
</dbReference>
<protein>
    <submittedName>
        <fullName evidence="1">Uncharacterized protein</fullName>
    </submittedName>
</protein>
<name>A0A6G0Y6E0_APHCR</name>
<reference evidence="1 2" key="1">
    <citation type="submission" date="2019-08" db="EMBL/GenBank/DDBJ databases">
        <title>Whole genome of Aphis craccivora.</title>
        <authorList>
            <person name="Voronova N.V."/>
            <person name="Shulinski R.S."/>
            <person name="Bandarenka Y.V."/>
            <person name="Zhorov D.G."/>
            <person name="Warner D."/>
        </authorList>
    </citation>
    <scope>NUCLEOTIDE SEQUENCE [LARGE SCALE GENOMIC DNA]</scope>
    <source>
        <strain evidence="1">180601</strain>
        <tissue evidence="1">Whole Body</tissue>
    </source>
</reference>
<evidence type="ECO:0000313" key="2">
    <source>
        <dbReference type="Proteomes" id="UP000478052"/>
    </source>
</evidence>
<dbReference type="AlphaFoldDB" id="A0A6G0Y6E0"/>
<gene>
    <name evidence="1" type="ORF">FWK35_00018424</name>
</gene>
<sequence length="174" mass="20726">MSTRITNQYSLPLVTQHIQPFPHLATRPIKCPERIVKLAFICRRMPQFALFIYDPMIPHFMNEKYDNSSMDFLINLISIESFFILLLEMDRVILRVTGHRELNLRIQNYFAHFARNAFIKQVLQNMLLRHHYDNDSIDNFGISCSKMNLVGELGRSFFEFPNSFQKRREKPKKN</sequence>
<dbReference type="EMBL" id="VUJU01005829">
    <property type="protein sequence ID" value="KAF0750140.1"/>
    <property type="molecule type" value="Genomic_DNA"/>
</dbReference>